<dbReference type="Proteomes" id="UP000199045">
    <property type="component" value="Unassembled WGS sequence"/>
</dbReference>
<evidence type="ECO:0000313" key="9">
    <source>
        <dbReference type="EMBL" id="SDG65534.1"/>
    </source>
</evidence>
<dbReference type="Pfam" id="PF01435">
    <property type="entry name" value="Peptidase_M48"/>
    <property type="match status" value="1"/>
</dbReference>
<dbReference type="RefSeq" id="WP_089835017.1">
    <property type="nucleotide sequence ID" value="NZ_FNBN01000005.1"/>
</dbReference>
<accession>A0A1G7W0I0</accession>
<reference evidence="9 10" key="1">
    <citation type="submission" date="2016-10" db="EMBL/GenBank/DDBJ databases">
        <authorList>
            <person name="de Groot N.N."/>
        </authorList>
    </citation>
    <scope>NUCLEOTIDE SEQUENCE [LARGE SCALE GENOMIC DNA]</scope>
    <source>
        <strain evidence="9 10">DSM 527</strain>
    </source>
</reference>
<dbReference type="AlphaFoldDB" id="A0A1G7W0I0"/>
<dbReference type="EMBL" id="FNBN01000005">
    <property type="protein sequence ID" value="SDG65534.1"/>
    <property type="molecule type" value="Genomic_DNA"/>
</dbReference>
<evidence type="ECO:0000256" key="5">
    <source>
        <dbReference type="ARBA" id="ARBA00023049"/>
    </source>
</evidence>
<organism evidence="9 10">
    <name type="scientific">Chitinophaga filiformis</name>
    <name type="common">Myxococcus filiformis</name>
    <name type="synonym">Flexibacter filiformis</name>
    <dbReference type="NCBI Taxonomy" id="104663"/>
    <lineage>
        <taxon>Bacteria</taxon>
        <taxon>Pseudomonadati</taxon>
        <taxon>Bacteroidota</taxon>
        <taxon>Chitinophagia</taxon>
        <taxon>Chitinophagales</taxon>
        <taxon>Chitinophagaceae</taxon>
        <taxon>Chitinophaga</taxon>
    </lineage>
</organism>
<protein>
    <submittedName>
        <fullName evidence="9">Peptidase family M48</fullName>
    </submittedName>
</protein>
<keyword evidence="2" id="KW-0479">Metal-binding</keyword>
<dbReference type="CDD" id="cd07331">
    <property type="entry name" value="M48C_Oma1_like"/>
    <property type="match status" value="1"/>
</dbReference>
<evidence type="ECO:0000256" key="3">
    <source>
        <dbReference type="ARBA" id="ARBA00022801"/>
    </source>
</evidence>
<dbReference type="OrthoDB" id="9810445at2"/>
<keyword evidence="1 6" id="KW-0645">Protease</keyword>
<evidence type="ECO:0000256" key="7">
    <source>
        <dbReference type="SAM" id="SignalP"/>
    </source>
</evidence>
<dbReference type="InterPro" id="IPR001915">
    <property type="entry name" value="Peptidase_M48"/>
</dbReference>
<keyword evidence="7" id="KW-0732">Signal</keyword>
<feature type="signal peptide" evidence="7">
    <location>
        <begin position="1"/>
        <end position="19"/>
    </location>
</feature>
<dbReference type="PROSITE" id="PS51257">
    <property type="entry name" value="PROKAR_LIPOPROTEIN"/>
    <property type="match status" value="1"/>
</dbReference>
<dbReference type="PANTHER" id="PTHR22726">
    <property type="entry name" value="METALLOENDOPEPTIDASE OMA1"/>
    <property type="match status" value="1"/>
</dbReference>
<comment type="cofactor">
    <cofactor evidence="6">
        <name>Zn(2+)</name>
        <dbReference type="ChEBI" id="CHEBI:29105"/>
    </cofactor>
    <text evidence="6">Binds 1 zinc ion per subunit.</text>
</comment>
<keyword evidence="5 6" id="KW-0482">Metalloprotease</keyword>
<dbReference type="InterPro" id="IPR051156">
    <property type="entry name" value="Mito/Outer_Membr_Metalloprot"/>
</dbReference>
<sequence>MQKKLLLIGTGLALITACAKVPITGRSQLNLIPESTMQSMALQEYQTFLSQNKTIAATTSKDAEMVKRVGQRIATAVTRYMTQNNLAGEVANYKWEFNLVDSKEVNAWCMPGGKVVVYTGLLPVTQNETALACVMGHEIAHAIARHGNERMSQQVVAQGIQVAGSVALNRNPQAQNIFLQSFGVGGNLGMLAYSRKNELEADHLGVIFMAMAGYNPQEAIPFWQRMASAGGGNKPPELVSTHPSDERRVSELQKLMPEAMKYYTPIKK</sequence>
<name>A0A1G7W0I0_CHIFI</name>
<evidence type="ECO:0000256" key="4">
    <source>
        <dbReference type="ARBA" id="ARBA00022833"/>
    </source>
</evidence>
<feature type="domain" description="Peptidase M48" evidence="8">
    <location>
        <begin position="78"/>
        <end position="254"/>
    </location>
</feature>
<dbReference type="GO" id="GO:0004222">
    <property type="term" value="F:metalloendopeptidase activity"/>
    <property type="evidence" value="ECO:0007669"/>
    <property type="project" value="InterPro"/>
</dbReference>
<evidence type="ECO:0000259" key="8">
    <source>
        <dbReference type="Pfam" id="PF01435"/>
    </source>
</evidence>
<keyword evidence="4 6" id="KW-0862">Zinc</keyword>
<comment type="similarity">
    <text evidence="6">Belongs to the peptidase M48 family.</text>
</comment>
<dbReference type="GO" id="GO:0016020">
    <property type="term" value="C:membrane"/>
    <property type="evidence" value="ECO:0007669"/>
    <property type="project" value="TreeGrafter"/>
</dbReference>
<dbReference type="PANTHER" id="PTHR22726:SF24">
    <property type="entry name" value="M48 FAMILY METALLOPEPTIDASE"/>
    <property type="match status" value="1"/>
</dbReference>
<gene>
    <name evidence="9" type="ORF">SAMN04488121_105377</name>
</gene>
<feature type="chain" id="PRO_5011551853" evidence="7">
    <location>
        <begin position="20"/>
        <end position="268"/>
    </location>
</feature>
<keyword evidence="3 6" id="KW-0378">Hydrolase</keyword>
<proteinExistence type="inferred from homology"/>
<evidence type="ECO:0000256" key="1">
    <source>
        <dbReference type="ARBA" id="ARBA00022670"/>
    </source>
</evidence>
<evidence type="ECO:0000256" key="2">
    <source>
        <dbReference type="ARBA" id="ARBA00022723"/>
    </source>
</evidence>
<evidence type="ECO:0000256" key="6">
    <source>
        <dbReference type="RuleBase" id="RU003983"/>
    </source>
</evidence>
<dbReference type="GO" id="GO:0046872">
    <property type="term" value="F:metal ion binding"/>
    <property type="evidence" value="ECO:0007669"/>
    <property type="project" value="UniProtKB-KW"/>
</dbReference>
<dbReference type="STRING" id="104663.SAMN04488121_105377"/>
<dbReference type="Gene3D" id="3.30.2010.10">
    <property type="entry name" value="Metalloproteases ('zincins'), catalytic domain"/>
    <property type="match status" value="1"/>
</dbReference>
<dbReference type="GO" id="GO:0051603">
    <property type="term" value="P:proteolysis involved in protein catabolic process"/>
    <property type="evidence" value="ECO:0007669"/>
    <property type="project" value="TreeGrafter"/>
</dbReference>
<evidence type="ECO:0000313" key="10">
    <source>
        <dbReference type="Proteomes" id="UP000199045"/>
    </source>
</evidence>